<name>A0A1M2VWZ7_TRAPU</name>
<proteinExistence type="predicted"/>
<reference evidence="1 2" key="1">
    <citation type="submission" date="2016-10" db="EMBL/GenBank/DDBJ databases">
        <title>Genome sequence of the basidiomycete white-rot fungus Trametes pubescens.</title>
        <authorList>
            <person name="Makela M.R."/>
            <person name="Granchi Z."/>
            <person name="Peng M."/>
            <person name="De Vries R.P."/>
            <person name="Grigoriev I."/>
            <person name="Riley R."/>
            <person name="Hilden K."/>
        </authorList>
    </citation>
    <scope>NUCLEOTIDE SEQUENCE [LARGE SCALE GENOMIC DNA]</scope>
    <source>
        <strain evidence="1 2">FBCC735</strain>
    </source>
</reference>
<dbReference type="OrthoDB" id="2757019at2759"/>
<dbReference type="AlphaFoldDB" id="A0A1M2VWZ7"/>
<evidence type="ECO:0000313" key="1">
    <source>
        <dbReference type="EMBL" id="OJT12066.1"/>
    </source>
</evidence>
<sequence length="77" mass="8590">MLNKYHLPKVPSDTPVSLLGTLAMMRRIAEPLSKEAESKKGKRRGGGDTGFWGAVEAELDTLYKVIKTDDRDKDGWL</sequence>
<accession>A0A1M2VWZ7</accession>
<dbReference type="Proteomes" id="UP000184267">
    <property type="component" value="Unassembled WGS sequence"/>
</dbReference>
<keyword evidence="2" id="KW-1185">Reference proteome</keyword>
<protein>
    <submittedName>
        <fullName evidence="1">Uncharacterized protein</fullName>
    </submittedName>
</protein>
<comment type="caution">
    <text evidence="1">The sequence shown here is derived from an EMBL/GenBank/DDBJ whole genome shotgun (WGS) entry which is preliminary data.</text>
</comment>
<dbReference type="EMBL" id="MNAD01000531">
    <property type="protein sequence ID" value="OJT12066.1"/>
    <property type="molecule type" value="Genomic_DNA"/>
</dbReference>
<feature type="non-terminal residue" evidence="1">
    <location>
        <position position="77"/>
    </location>
</feature>
<evidence type="ECO:0000313" key="2">
    <source>
        <dbReference type="Proteomes" id="UP000184267"/>
    </source>
</evidence>
<gene>
    <name evidence="1" type="ORF">TRAPUB_11387</name>
</gene>
<organism evidence="1 2">
    <name type="scientific">Trametes pubescens</name>
    <name type="common">White-rot fungus</name>
    <dbReference type="NCBI Taxonomy" id="154538"/>
    <lineage>
        <taxon>Eukaryota</taxon>
        <taxon>Fungi</taxon>
        <taxon>Dikarya</taxon>
        <taxon>Basidiomycota</taxon>
        <taxon>Agaricomycotina</taxon>
        <taxon>Agaricomycetes</taxon>
        <taxon>Polyporales</taxon>
        <taxon>Polyporaceae</taxon>
        <taxon>Trametes</taxon>
    </lineage>
</organism>